<feature type="region of interest" description="Disordered" evidence="1">
    <location>
        <begin position="1"/>
        <end position="43"/>
    </location>
</feature>
<dbReference type="HOGENOM" id="CLU_1095251_0_0_1"/>
<feature type="compositionally biased region" description="Polar residues" evidence="1">
    <location>
        <begin position="227"/>
        <end position="248"/>
    </location>
</feature>
<evidence type="ECO:0000256" key="1">
    <source>
        <dbReference type="SAM" id="MobiDB-lite"/>
    </source>
</evidence>
<sequence length="254" mass="28212">MSPKSDKSEESIPKSKRPKKTASKDRITTSDQNANNEENSSKPTRNCGCNTLISGNIEDKSQAAQPKKDDANCCASSSNSGCNSCCCCWPRYSYYYNPYTCCYCWYKNRCCCGGNTCCNSSCNHCCSNSCPTPAQSSNANLEPDASKSNKQPKSETTSKSASENEKRIAGGATNSFVPEIQVLYDKWMEFNEHAFNASQFPTTATNSVPFYNHPSQFPFYTVQQQQDGRNYGTTSPMQNKPQQKQATDFNWVPL</sequence>
<dbReference type="eggNOG" id="ENOG502RX3Q">
    <property type="taxonomic scope" value="Eukaryota"/>
</dbReference>
<dbReference type="OrthoDB" id="7871697at2759"/>
<dbReference type="EMBL" id="CH916366">
    <property type="protein sequence ID" value="EDV97794.1"/>
    <property type="molecule type" value="Genomic_DNA"/>
</dbReference>
<gene>
    <name evidence="2" type="primary">Dgri\GH17065</name>
    <name evidence="2" type="ORF">Dgri_GH17065</name>
</gene>
<feature type="compositionally biased region" description="Polar residues" evidence="1">
    <location>
        <begin position="29"/>
        <end position="43"/>
    </location>
</feature>
<feature type="region of interest" description="Disordered" evidence="1">
    <location>
        <begin position="141"/>
        <end position="167"/>
    </location>
</feature>
<name>B4IZL9_DROGR</name>
<protein>
    <submittedName>
        <fullName evidence="2">GH17065</fullName>
    </submittedName>
</protein>
<dbReference type="KEGG" id="dgr:6556572"/>
<evidence type="ECO:0000313" key="2">
    <source>
        <dbReference type="EMBL" id="EDV97794.1"/>
    </source>
</evidence>
<dbReference type="AlphaFoldDB" id="B4IZL9"/>
<evidence type="ECO:0000313" key="3">
    <source>
        <dbReference type="Proteomes" id="UP000001070"/>
    </source>
</evidence>
<accession>B4IZL9</accession>
<dbReference type="Proteomes" id="UP000001070">
    <property type="component" value="Unassembled WGS sequence"/>
</dbReference>
<organism evidence="3">
    <name type="scientific">Drosophila grimshawi</name>
    <name type="common">Hawaiian fruit fly</name>
    <name type="synonym">Idiomyia grimshawi</name>
    <dbReference type="NCBI Taxonomy" id="7222"/>
    <lineage>
        <taxon>Eukaryota</taxon>
        <taxon>Metazoa</taxon>
        <taxon>Ecdysozoa</taxon>
        <taxon>Arthropoda</taxon>
        <taxon>Hexapoda</taxon>
        <taxon>Insecta</taxon>
        <taxon>Pterygota</taxon>
        <taxon>Neoptera</taxon>
        <taxon>Endopterygota</taxon>
        <taxon>Diptera</taxon>
        <taxon>Brachycera</taxon>
        <taxon>Muscomorpha</taxon>
        <taxon>Ephydroidea</taxon>
        <taxon>Drosophilidae</taxon>
        <taxon>Drosophila</taxon>
        <taxon>Hawaiian Drosophila</taxon>
    </lineage>
</organism>
<keyword evidence="3" id="KW-1185">Reference proteome</keyword>
<dbReference type="InParanoid" id="B4IZL9"/>
<dbReference type="STRING" id="7222.B4IZL9"/>
<proteinExistence type="predicted"/>
<feature type="compositionally biased region" description="Polar residues" evidence="1">
    <location>
        <begin position="141"/>
        <end position="161"/>
    </location>
</feature>
<reference evidence="2 3" key="1">
    <citation type="journal article" date="2007" name="Nature">
        <title>Evolution of genes and genomes on the Drosophila phylogeny.</title>
        <authorList>
            <consortium name="Drosophila 12 Genomes Consortium"/>
            <person name="Clark A.G."/>
            <person name="Eisen M.B."/>
            <person name="Smith D.R."/>
            <person name="Bergman C.M."/>
            <person name="Oliver B."/>
            <person name="Markow T.A."/>
            <person name="Kaufman T.C."/>
            <person name="Kellis M."/>
            <person name="Gelbart W."/>
            <person name="Iyer V.N."/>
            <person name="Pollard D.A."/>
            <person name="Sackton T.B."/>
            <person name="Larracuente A.M."/>
            <person name="Singh N.D."/>
            <person name="Abad J.P."/>
            <person name="Abt D.N."/>
            <person name="Adryan B."/>
            <person name="Aguade M."/>
            <person name="Akashi H."/>
            <person name="Anderson W.W."/>
            <person name="Aquadro C.F."/>
            <person name="Ardell D.H."/>
            <person name="Arguello R."/>
            <person name="Artieri C.G."/>
            <person name="Barbash D.A."/>
            <person name="Barker D."/>
            <person name="Barsanti P."/>
            <person name="Batterham P."/>
            <person name="Batzoglou S."/>
            <person name="Begun D."/>
            <person name="Bhutkar A."/>
            <person name="Blanco E."/>
            <person name="Bosak S.A."/>
            <person name="Bradley R.K."/>
            <person name="Brand A.D."/>
            <person name="Brent M.R."/>
            <person name="Brooks A.N."/>
            <person name="Brown R.H."/>
            <person name="Butlin R.K."/>
            <person name="Caggese C."/>
            <person name="Calvi B.R."/>
            <person name="Bernardo de Carvalho A."/>
            <person name="Caspi A."/>
            <person name="Castrezana S."/>
            <person name="Celniker S.E."/>
            <person name="Chang J.L."/>
            <person name="Chapple C."/>
            <person name="Chatterji S."/>
            <person name="Chinwalla A."/>
            <person name="Civetta A."/>
            <person name="Clifton S.W."/>
            <person name="Comeron J.M."/>
            <person name="Costello J.C."/>
            <person name="Coyne J.A."/>
            <person name="Daub J."/>
            <person name="David R.G."/>
            <person name="Delcher A.L."/>
            <person name="Delehaunty K."/>
            <person name="Do C.B."/>
            <person name="Ebling H."/>
            <person name="Edwards K."/>
            <person name="Eickbush T."/>
            <person name="Evans J.D."/>
            <person name="Filipski A."/>
            <person name="Findeiss S."/>
            <person name="Freyhult E."/>
            <person name="Fulton L."/>
            <person name="Fulton R."/>
            <person name="Garcia A.C."/>
            <person name="Gardiner A."/>
            <person name="Garfield D.A."/>
            <person name="Garvin B.E."/>
            <person name="Gibson G."/>
            <person name="Gilbert D."/>
            <person name="Gnerre S."/>
            <person name="Godfrey J."/>
            <person name="Good R."/>
            <person name="Gotea V."/>
            <person name="Gravely B."/>
            <person name="Greenberg A.J."/>
            <person name="Griffiths-Jones S."/>
            <person name="Gross S."/>
            <person name="Guigo R."/>
            <person name="Gustafson E.A."/>
            <person name="Haerty W."/>
            <person name="Hahn M.W."/>
            <person name="Halligan D.L."/>
            <person name="Halpern A.L."/>
            <person name="Halter G.M."/>
            <person name="Han M.V."/>
            <person name="Heger A."/>
            <person name="Hillier L."/>
            <person name="Hinrichs A.S."/>
            <person name="Holmes I."/>
            <person name="Hoskins R.A."/>
            <person name="Hubisz M.J."/>
            <person name="Hultmark D."/>
            <person name="Huntley M.A."/>
            <person name="Jaffe D.B."/>
            <person name="Jagadeeshan S."/>
            <person name="Jeck W.R."/>
            <person name="Johnson J."/>
            <person name="Jones C.D."/>
            <person name="Jordan W.C."/>
            <person name="Karpen G.H."/>
            <person name="Kataoka E."/>
            <person name="Keightley P.D."/>
            <person name="Kheradpour P."/>
            <person name="Kirkness E.F."/>
            <person name="Koerich L.B."/>
            <person name="Kristiansen K."/>
            <person name="Kudrna D."/>
            <person name="Kulathinal R.J."/>
            <person name="Kumar S."/>
            <person name="Kwok R."/>
            <person name="Lander E."/>
            <person name="Langley C.H."/>
            <person name="Lapoint R."/>
            <person name="Lazzaro B.P."/>
            <person name="Lee S.J."/>
            <person name="Levesque L."/>
            <person name="Li R."/>
            <person name="Lin C.F."/>
            <person name="Lin M.F."/>
            <person name="Lindblad-Toh K."/>
            <person name="Llopart A."/>
            <person name="Long M."/>
            <person name="Low L."/>
            <person name="Lozovsky E."/>
            <person name="Lu J."/>
            <person name="Luo M."/>
            <person name="Machado C.A."/>
            <person name="Makalowski W."/>
            <person name="Marzo M."/>
            <person name="Matsuda M."/>
            <person name="Matzkin L."/>
            <person name="McAllister B."/>
            <person name="McBride C.S."/>
            <person name="McKernan B."/>
            <person name="McKernan K."/>
            <person name="Mendez-Lago M."/>
            <person name="Minx P."/>
            <person name="Mollenhauer M.U."/>
            <person name="Montooth K."/>
            <person name="Mount S.M."/>
            <person name="Mu X."/>
            <person name="Myers E."/>
            <person name="Negre B."/>
            <person name="Newfeld S."/>
            <person name="Nielsen R."/>
            <person name="Noor M.A."/>
            <person name="O'Grady P."/>
            <person name="Pachter L."/>
            <person name="Papaceit M."/>
            <person name="Parisi M.J."/>
            <person name="Parisi M."/>
            <person name="Parts L."/>
            <person name="Pedersen J.S."/>
            <person name="Pesole G."/>
            <person name="Phillippy A.M."/>
            <person name="Ponting C.P."/>
            <person name="Pop M."/>
            <person name="Porcelli D."/>
            <person name="Powell J.R."/>
            <person name="Prohaska S."/>
            <person name="Pruitt K."/>
            <person name="Puig M."/>
            <person name="Quesneville H."/>
            <person name="Ram K.R."/>
            <person name="Rand D."/>
            <person name="Rasmussen M.D."/>
            <person name="Reed L.K."/>
            <person name="Reenan R."/>
            <person name="Reily A."/>
            <person name="Remington K.A."/>
            <person name="Rieger T.T."/>
            <person name="Ritchie M.G."/>
            <person name="Robin C."/>
            <person name="Rogers Y.H."/>
            <person name="Rohde C."/>
            <person name="Rozas J."/>
            <person name="Rubenfield M.J."/>
            <person name="Ruiz A."/>
            <person name="Russo S."/>
            <person name="Salzberg S.L."/>
            <person name="Sanchez-Gracia A."/>
            <person name="Saranga D.J."/>
            <person name="Sato H."/>
            <person name="Schaeffer S.W."/>
            <person name="Schatz M.C."/>
            <person name="Schlenke T."/>
            <person name="Schwartz R."/>
            <person name="Segarra C."/>
            <person name="Singh R.S."/>
            <person name="Sirot L."/>
            <person name="Sirota M."/>
            <person name="Sisneros N.B."/>
            <person name="Smith C.D."/>
            <person name="Smith T.F."/>
            <person name="Spieth J."/>
            <person name="Stage D.E."/>
            <person name="Stark A."/>
            <person name="Stephan W."/>
            <person name="Strausberg R.L."/>
            <person name="Strempel S."/>
            <person name="Sturgill D."/>
            <person name="Sutton G."/>
            <person name="Sutton G.G."/>
            <person name="Tao W."/>
            <person name="Teichmann S."/>
            <person name="Tobari Y.N."/>
            <person name="Tomimura Y."/>
            <person name="Tsolas J.M."/>
            <person name="Valente V.L."/>
            <person name="Venter E."/>
            <person name="Venter J.C."/>
            <person name="Vicario S."/>
            <person name="Vieira F.G."/>
            <person name="Vilella A.J."/>
            <person name="Villasante A."/>
            <person name="Walenz B."/>
            <person name="Wang J."/>
            <person name="Wasserman M."/>
            <person name="Watts T."/>
            <person name="Wilson D."/>
            <person name="Wilson R.K."/>
            <person name="Wing R.A."/>
            <person name="Wolfner M.F."/>
            <person name="Wong A."/>
            <person name="Wong G.K."/>
            <person name="Wu C.I."/>
            <person name="Wu G."/>
            <person name="Yamamoto D."/>
            <person name="Yang H.P."/>
            <person name="Yang S.P."/>
            <person name="Yorke J.A."/>
            <person name="Yoshida K."/>
            <person name="Zdobnov E."/>
            <person name="Zhang P."/>
            <person name="Zhang Y."/>
            <person name="Zimin A.V."/>
            <person name="Baldwin J."/>
            <person name="Abdouelleil A."/>
            <person name="Abdulkadir J."/>
            <person name="Abebe A."/>
            <person name="Abera B."/>
            <person name="Abreu J."/>
            <person name="Acer S.C."/>
            <person name="Aftuck L."/>
            <person name="Alexander A."/>
            <person name="An P."/>
            <person name="Anderson E."/>
            <person name="Anderson S."/>
            <person name="Arachi H."/>
            <person name="Azer M."/>
            <person name="Bachantsang P."/>
            <person name="Barry A."/>
            <person name="Bayul T."/>
            <person name="Berlin A."/>
            <person name="Bessette D."/>
            <person name="Bloom T."/>
            <person name="Blye J."/>
            <person name="Boguslavskiy L."/>
            <person name="Bonnet C."/>
            <person name="Boukhgalter B."/>
            <person name="Bourzgui I."/>
            <person name="Brown A."/>
            <person name="Cahill P."/>
            <person name="Channer S."/>
            <person name="Cheshatsang Y."/>
            <person name="Chuda L."/>
            <person name="Citroen M."/>
            <person name="Collymore A."/>
            <person name="Cooke P."/>
            <person name="Costello M."/>
            <person name="D'Aco K."/>
            <person name="Daza R."/>
            <person name="De Haan G."/>
            <person name="DeGray S."/>
            <person name="DeMaso C."/>
            <person name="Dhargay N."/>
            <person name="Dooley K."/>
            <person name="Dooley E."/>
            <person name="Doricent M."/>
            <person name="Dorje P."/>
            <person name="Dorjee K."/>
            <person name="Dupes A."/>
            <person name="Elong R."/>
            <person name="Falk J."/>
            <person name="Farina A."/>
            <person name="Faro S."/>
            <person name="Ferguson D."/>
            <person name="Fisher S."/>
            <person name="Foley C.D."/>
            <person name="Franke A."/>
            <person name="Friedrich D."/>
            <person name="Gadbois L."/>
            <person name="Gearin G."/>
            <person name="Gearin C.R."/>
            <person name="Giannoukos G."/>
            <person name="Goode T."/>
            <person name="Graham J."/>
            <person name="Grandbois E."/>
            <person name="Grewal S."/>
            <person name="Gyaltsen K."/>
            <person name="Hafez N."/>
            <person name="Hagos B."/>
            <person name="Hall J."/>
            <person name="Henson C."/>
            <person name="Hollinger A."/>
            <person name="Honan T."/>
            <person name="Huard M.D."/>
            <person name="Hughes L."/>
            <person name="Hurhula B."/>
            <person name="Husby M.E."/>
            <person name="Kamat A."/>
            <person name="Kanga B."/>
            <person name="Kashin S."/>
            <person name="Khazanovich D."/>
            <person name="Kisner P."/>
            <person name="Lance K."/>
            <person name="Lara M."/>
            <person name="Lee W."/>
            <person name="Lennon N."/>
            <person name="Letendre F."/>
            <person name="LeVine R."/>
            <person name="Lipovsky A."/>
            <person name="Liu X."/>
            <person name="Liu J."/>
            <person name="Liu S."/>
            <person name="Lokyitsang T."/>
            <person name="Lokyitsang Y."/>
            <person name="Lubonja R."/>
            <person name="Lui A."/>
            <person name="MacDonald P."/>
            <person name="Magnisalis V."/>
            <person name="Maru K."/>
            <person name="Matthews C."/>
            <person name="McCusker W."/>
            <person name="McDonough S."/>
            <person name="Mehta T."/>
            <person name="Meldrim J."/>
            <person name="Meneus L."/>
            <person name="Mihai O."/>
            <person name="Mihalev A."/>
            <person name="Mihova T."/>
            <person name="Mittelman R."/>
            <person name="Mlenga V."/>
            <person name="Montmayeur A."/>
            <person name="Mulrain L."/>
            <person name="Navidi A."/>
            <person name="Naylor J."/>
            <person name="Negash T."/>
            <person name="Nguyen T."/>
            <person name="Nguyen N."/>
            <person name="Nicol R."/>
            <person name="Norbu C."/>
            <person name="Norbu N."/>
            <person name="Novod N."/>
            <person name="O'Neill B."/>
            <person name="Osman S."/>
            <person name="Markiewicz E."/>
            <person name="Oyono O.L."/>
            <person name="Patti C."/>
            <person name="Phunkhang P."/>
            <person name="Pierre F."/>
            <person name="Priest M."/>
            <person name="Raghuraman S."/>
            <person name="Rege F."/>
            <person name="Reyes R."/>
            <person name="Rise C."/>
            <person name="Rogov P."/>
            <person name="Ross K."/>
            <person name="Ryan E."/>
            <person name="Settipalli S."/>
            <person name="Shea T."/>
            <person name="Sherpa N."/>
            <person name="Shi L."/>
            <person name="Shih D."/>
            <person name="Sparrow T."/>
            <person name="Spaulding J."/>
            <person name="Stalker J."/>
            <person name="Stange-Thomann N."/>
            <person name="Stavropoulos S."/>
            <person name="Stone C."/>
            <person name="Strader C."/>
            <person name="Tesfaye S."/>
            <person name="Thomson T."/>
            <person name="Thoulutsang Y."/>
            <person name="Thoulutsang D."/>
            <person name="Topham K."/>
            <person name="Topping I."/>
            <person name="Tsamla T."/>
            <person name="Vassiliev H."/>
            <person name="Vo A."/>
            <person name="Wangchuk T."/>
            <person name="Wangdi T."/>
            <person name="Weiand M."/>
            <person name="Wilkinson J."/>
            <person name="Wilson A."/>
            <person name="Yadav S."/>
            <person name="Young G."/>
            <person name="Yu Q."/>
            <person name="Zembek L."/>
            <person name="Zhong D."/>
            <person name="Zimmer A."/>
            <person name="Zwirko Z."/>
            <person name="Jaffe D.B."/>
            <person name="Alvarez P."/>
            <person name="Brockman W."/>
            <person name="Butler J."/>
            <person name="Chin C."/>
            <person name="Gnerre S."/>
            <person name="Grabherr M."/>
            <person name="Kleber M."/>
            <person name="Mauceli E."/>
            <person name="MacCallum I."/>
        </authorList>
    </citation>
    <scope>NUCLEOTIDE SEQUENCE [LARGE SCALE GENOMIC DNA]</scope>
    <source>
        <strain evidence="3">Tucson 15287-2541.00</strain>
    </source>
</reference>
<feature type="compositionally biased region" description="Basic and acidic residues" evidence="1">
    <location>
        <begin position="1"/>
        <end position="13"/>
    </location>
</feature>
<feature type="region of interest" description="Disordered" evidence="1">
    <location>
        <begin position="227"/>
        <end position="254"/>
    </location>
</feature>